<dbReference type="Proteomes" id="UP001595456">
    <property type="component" value="Unassembled WGS sequence"/>
</dbReference>
<dbReference type="SUPFAM" id="SSF52833">
    <property type="entry name" value="Thioredoxin-like"/>
    <property type="match status" value="1"/>
</dbReference>
<accession>A0ABV7EB83</accession>
<dbReference type="Gene3D" id="3.40.30.10">
    <property type="entry name" value="Glutaredoxin"/>
    <property type="match status" value="1"/>
</dbReference>
<evidence type="ECO:0000259" key="2">
    <source>
        <dbReference type="Pfam" id="PF13462"/>
    </source>
</evidence>
<evidence type="ECO:0000313" key="4">
    <source>
        <dbReference type="Proteomes" id="UP001595456"/>
    </source>
</evidence>
<organism evidence="3 4">
    <name type="scientific">Alteraurantiacibacter palmitatis</name>
    <dbReference type="NCBI Taxonomy" id="2054628"/>
    <lineage>
        <taxon>Bacteria</taxon>
        <taxon>Pseudomonadati</taxon>
        <taxon>Pseudomonadota</taxon>
        <taxon>Alphaproteobacteria</taxon>
        <taxon>Sphingomonadales</taxon>
        <taxon>Erythrobacteraceae</taxon>
        <taxon>Alteraurantiacibacter</taxon>
    </lineage>
</organism>
<feature type="signal peptide" evidence="1">
    <location>
        <begin position="1"/>
        <end position="33"/>
    </location>
</feature>
<dbReference type="RefSeq" id="WP_336926543.1">
    <property type="nucleotide sequence ID" value="NZ_JBANRO010000007.1"/>
</dbReference>
<dbReference type="Pfam" id="PF13462">
    <property type="entry name" value="Thioredoxin_4"/>
    <property type="match status" value="1"/>
</dbReference>
<gene>
    <name evidence="3" type="ORF">ACFODU_13575</name>
</gene>
<feature type="domain" description="Thioredoxin-like fold" evidence="2">
    <location>
        <begin position="64"/>
        <end position="250"/>
    </location>
</feature>
<feature type="chain" id="PRO_5045494991" evidence="1">
    <location>
        <begin position="34"/>
        <end position="255"/>
    </location>
</feature>
<protein>
    <submittedName>
        <fullName evidence="3">Thioredoxin domain-containing protein</fullName>
    </submittedName>
</protein>
<comment type="caution">
    <text evidence="3">The sequence shown here is derived from an EMBL/GenBank/DDBJ whole genome shotgun (WGS) entry which is preliminary data.</text>
</comment>
<sequence>MSVLRDRPLHRVILAVLAAPLALGLAACSSEDAATAGGNGEPVAPVAAPAGTSWSQTVTRTEQGGWLVGNPDAPIKLVEYGSLTCPACARFAEEGSKALLENYVDSGRVSFELRSAVIHGVVDLMLTRLIECAPETAAIPLADQVWLNLGEIQQTYMSQQDAMNRALQLPENQRFVALGEVGGFTQFFAARGISTDQANACLADAPAMMRLAEVTQGAMQADNVTGTPTFFLNGQKIDAVRWAEVEGALQRAGAR</sequence>
<name>A0ABV7EB83_9SPHN</name>
<dbReference type="EMBL" id="JBHRST010000020">
    <property type="protein sequence ID" value="MFC3098821.1"/>
    <property type="molecule type" value="Genomic_DNA"/>
</dbReference>
<evidence type="ECO:0000256" key="1">
    <source>
        <dbReference type="SAM" id="SignalP"/>
    </source>
</evidence>
<dbReference type="Gene3D" id="1.10.40.110">
    <property type="match status" value="1"/>
</dbReference>
<evidence type="ECO:0000313" key="3">
    <source>
        <dbReference type="EMBL" id="MFC3098821.1"/>
    </source>
</evidence>
<dbReference type="InterPro" id="IPR036249">
    <property type="entry name" value="Thioredoxin-like_sf"/>
</dbReference>
<keyword evidence="4" id="KW-1185">Reference proteome</keyword>
<reference evidence="4" key="1">
    <citation type="journal article" date="2019" name="Int. J. Syst. Evol. Microbiol.">
        <title>The Global Catalogue of Microorganisms (GCM) 10K type strain sequencing project: providing services to taxonomists for standard genome sequencing and annotation.</title>
        <authorList>
            <consortium name="The Broad Institute Genomics Platform"/>
            <consortium name="The Broad Institute Genome Sequencing Center for Infectious Disease"/>
            <person name="Wu L."/>
            <person name="Ma J."/>
        </authorList>
    </citation>
    <scope>NUCLEOTIDE SEQUENCE [LARGE SCALE GENOMIC DNA]</scope>
    <source>
        <strain evidence="4">KCTC 52607</strain>
    </source>
</reference>
<proteinExistence type="predicted"/>
<keyword evidence="1" id="KW-0732">Signal</keyword>
<dbReference type="InterPro" id="IPR012336">
    <property type="entry name" value="Thioredoxin-like_fold"/>
</dbReference>
<dbReference type="PROSITE" id="PS51257">
    <property type="entry name" value="PROKAR_LIPOPROTEIN"/>
    <property type="match status" value="1"/>
</dbReference>